<keyword evidence="1" id="KW-0812">Transmembrane</keyword>
<keyword evidence="1" id="KW-0472">Membrane</keyword>
<gene>
    <name evidence="2" type="ORF">GCM10025782_05470</name>
</gene>
<comment type="caution">
    <text evidence="2">The sequence shown here is derived from an EMBL/GenBank/DDBJ whole genome shotgun (WGS) entry which is preliminary data.</text>
</comment>
<dbReference type="Proteomes" id="UP001500556">
    <property type="component" value="Unassembled WGS sequence"/>
</dbReference>
<evidence type="ECO:0000256" key="1">
    <source>
        <dbReference type="SAM" id="Phobius"/>
    </source>
</evidence>
<sequence length="155" mass="17127">MWVVLVVLLVAWPLTYRYTSVGLDLESSRGQSVDQTFYRVRWPGNGSVLVGRIDEHRDASSGRVQQLDLGADVLKKARPIETHSTWNRLGFWWIHADVAGGDPPTDAAPHADRVWFVGVPHWLLVLLAAAAAVRSLVRGRGRVRDAGVVADRPGD</sequence>
<organism evidence="2 3">
    <name type="scientific">Pedococcus ginsenosidimutans</name>
    <dbReference type="NCBI Taxonomy" id="490570"/>
    <lineage>
        <taxon>Bacteria</taxon>
        <taxon>Bacillati</taxon>
        <taxon>Actinomycetota</taxon>
        <taxon>Actinomycetes</taxon>
        <taxon>Micrococcales</taxon>
        <taxon>Intrasporangiaceae</taxon>
        <taxon>Pedococcus</taxon>
    </lineage>
</organism>
<name>A0ABP8XRC9_9MICO</name>
<accession>A0ABP8XRC9</accession>
<evidence type="ECO:0000313" key="3">
    <source>
        <dbReference type="Proteomes" id="UP001500556"/>
    </source>
</evidence>
<protein>
    <recommendedName>
        <fullName evidence="4">DUF3592 domain-containing protein</fullName>
    </recommendedName>
</protein>
<keyword evidence="1" id="KW-1133">Transmembrane helix</keyword>
<feature type="transmembrane region" description="Helical" evidence="1">
    <location>
        <begin position="114"/>
        <end position="137"/>
    </location>
</feature>
<evidence type="ECO:0000313" key="2">
    <source>
        <dbReference type="EMBL" id="GAA4712277.1"/>
    </source>
</evidence>
<reference evidence="3" key="1">
    <citation type="journal article" date="2019" name="Int. J. Syst. Evol. Microbiol.">
        <title>The Global Catalogue of Microorganisms (GCM) 10K type strain sequencing project: providing services to taxonomists for standard genome sequencing and annotation.</title>
        <authorList>
            <consortium name="The Broad Institute Genomics Platform"/>
            <consortium name="The Broad Institute Genome Sequencing Center for Infectious Disease"/>
            <person name="Wu L."/>
            <person name="Ma J."/>
        </authorList>
    </citation>
    <scope>NUCLEOTIDE SEQUENCE [LARGE SCALE GENOMIC DNA]</scope>
    <source>
        <strain evidence="3">JCM 18961</strain>
    </source>
</reference>
<dbReference type="EMBL" id="BAABLO010000001">
    <property type="protein sequence ID" value="GAA4712277.1"/>
    <property type="molecule type" value="Genomic_DNA"/>
</dbReference>
<proteinExistence type="predicted"/>
<evidence type="ECO:0008006" key="4">
    <source>
        <dbReference type="Google" id="ProtNLM"/>
    </source>
</evidence>
<keyword evidence="3" id="KW-1185">Reference proteome</keyword>